<gene>
    <name evidence="2" type="ORF">CSB93_0616</name>
</gene>
<protein>
    <submittedName>
        <fullName evidence="2">Uncharacterized protein</fullName>
    </submittedName>
</protein>
<reference evidence="2 3" key="1">
    <citation type="submission" date="2018-02" db="EMBL/GenBank/DDBJ databases">
        <title>FDA/CDC Antimicrobial Resistant Isolate Bank Genome Sequencing.</title>
        <authorList>
            <person name="Benahmed F.H."/>
            <person name="Lutgring J.D."/>
            <person name="Yoo B."/>
            <person name="Machado M."/>
            <person name="Brown A."/>
            <person name="McAllister G."/>
            <person name="Perry A."/>
            <person name="Halpin A.L."/>
            <person name="Vavikolanu K."/>
            <person name="Ott S."/>
            <person name="Zhao X."/>
            <person name="Tallon L.J."/>
            <person name="Sadzewicz L."/>
            <person name="Aluvathingal J."/>
            <person name="Nadendla S."/>
            <person name="Voskania-kordi A."/>
            <person name="Simonyan V."/>
            <person name="Patel J."/>
            <person name="Shawar R.M."/>
        </authorList>
    </citation>
    <scope>NUCLEOTIDE SEQUENCE [LARGE SCALE GENOMIC DNA]</scope>
    <source>
        <strain evidence="2 3">AR_0356</strain>
    </source>
</reference>
<feature type="compositionally biased region" description="Basic and acidic residues" evidence="1">
    <location>
        <begin position="21"/>
        <end position="32"/>
    </location>
</feature>
<dbReference type="Proteomes" id="UP000238390">
    <property type="component" value="Chromosome"/>
</dbReference>
<accession>A0A2R3IPF9</accession>
<sequence length="94" mass="9811">MLGKLVIVLLTHRQRSIVRGETGDRNEADGRAVRPATARLPAHPHDSGRGGHTPGKDPDKGAAPSWLREFPLACKLAEAAVTGASGRAGSQPAD</sequence>
<organism evidence="2 3">
    <name type="scientific">Pseudomonas paraeruginosa</name>
    <dbReference type="NCBI Taxonomy" id="2994495"/>
    <lineage>
        <taxon>Bacteria</taxon>
        <taxon>Pseudomonadati</taxon>
        <taxon>Pseudomonadota</taxon>
        <taxon>Gammaproteobacteria</taxon>
        <taxon>Pseudomonadales</taxon>
        <taxon>Pseudomonadaceae</taxon>
        <taxon>Pseudomonas</taxon>
    </lineage>
</organism>
<evidence type="ECO:0000313" key="2">
    <source>
        <dbReference type="EMBL" id="AVK03816.1"/>
    </source>
</evidence>
<dbReference type="AlphaFoldDB" id="A0A2R3IPF9"/>
<evidence type="ECO:0000256" key="1">
    <source>
        <dbReference type="SAM" id="MobiDB-lite"/>
    </source>
</evidence>
<feature type="compositionally biased region" description="Basic and acidic residues" evidence="1">
    <location>
        <begin position="43"/>
        <end position="60"/>
    </location>
</feature>
<dbReference type="EMBL" id="CP027169">
    <property type="protein sequence ID" value="AVK03816.1"/>
    <property type="molecule type" value="Genomic_DNA"/>
</dbReference>
<name>A0A2R3IPF9_9PSED</name>
<feature type="region of interest" description="Disordered" evidence="1">
    <location>
        <begin position="16"/>
        <end position="65"/>
    </location>
</feature>
<keyword evidence="3" id="KW-1185">Reference proteome</keyword>
<proteinExistence type="predicted"/>
<evidence type="ECO:0000313" key="3">
    <source>
        <dbReference type="Proteomes" id="UP000238390"/>
    </source>
</evidence>